<dbReference type="RefSeq" id="WP_203584926.1">
    <property type="nucleotide sequence ID" value="NZ_JACOPV010000009.1"/>
</dbReference>
<name>A0ABS2BZF7_9PSED</name>
<keyword evidence="2" id="KW-1185">Reference proteome</keyword>
<protein>
    <submittedName>
        <fullName evidence="1">Trehalose phosphatase</fullName>
    </submittedName>
</protein>
<gene>
    <name evidence="1" type="ORF">H8F21_15725</name>
</gene>
<comment type="caution">
    <text evidence="1">The sequence shown here is derived from an EMBL/GenBank/DDBJ whole genome shotgun (WGS) entry which is preliminary data.</text>
</comment>
<reference evidence="1 2" key="1">
    <citation type="submission" date="2020-08" db="EMBL/GenBank/DDBJ databases">
        <title>Description of novel Pseudomonas species.</title>
        <authorList>
            <person name="Duman M."/>
            <person name="Mulet M."/>
            <person name="Altun S."/>
            <person name="Saticioglu I.B."/>
            <person name="Lalucat J."/>
            <person name="Garcia-Valdes E."/>
        </authorList>
    </citation>
    <scope>NUCLEOTIDE SEQUENCE [LARGE SCALE GENOMIC DNA]</scope>
    <source>
        <strain evidence="1 2">P66</strain>
    </source>
</reference>
<dbReference type="EMBL" id="JACOPV010000009">
    <property type="protein sequence ID" value="MBM5459017.1"/>
    <property type="molecule type" value="Genomic_DNA"/>
</dbReference>
<accession>A0ABS2BZF7</accession>
<dbReference type="InterPro" id="IPR023214">
    <property type="entry name" value="HAD_sf"/>
</dbReference>
<dbReference type="PIRSF" id="PIRSF030802">
    <property type="entry name" value="UCP030802"/>
    <property type="match status" value="1"/>
</dbReference>
<dbReference type="Proteomes" id="UP000745663">
    <property type="component" value="Unassembled WGS sequence"/>
</dbReference>
<evidence type="ECO:0000313" key="1">
    <source>
        <dbReference type="EMBL" id="MBM5459017.1"/>
    </source>
</evidence>
<dbReference type="Gene3D" id="3.40.50.1000">
    <property type="entry name" value="HAD superfamily/HAD-like"/>
    <property type="match status" value="1"/>
</dbReference>
<proteinExistence type="predicted"/>
<organism evidence="1 2">
    <name type="scientific">Pseudomonas arcuscaelestis</name>
    <dbReference type="NCBI Taxonomy" id="2710591"/>
    <lineage>
        <taxon>Bacteria</taxon>
        <taxon>Pseudomonadati</taxon>
        <taxon>Pseudomonadota</taxon>
        <taxon>Gammaproteobacteria</taxon>
        <taxon>Pseudomonadales</taxon>
        <taxon>Pseudomonadaceae</taxon>
        <taxon>Pseudomonas</taxon>
    </lineage>
</organism>
<sequence length="252" mass="27686">MANNRPLVLVDLDDTLFQTARKMPQGTPRHPASFDVNGEGSGYQTDMQKSLLEWLLSTTDVVPVTARSAEAFNRVKLGFTGSAICSHGGLILNPDRTVNMDWNGVMTGILADYQERLPDLCETALRIGDQHGVSLRGWVVEEENLRHYVVVKHNDGSDSDLILVLNKLRDAGLIDGMHTHSNGNNLALLPTGLSKRVAVEHYLKLDRELNGERPVLGFGDSITDLGFMNLCDFWSTPARSQLAALVEGHVNA</sequence>
<dbReference type="SUPFAM" id="SSF56784">
    <property type="entry name" value="HAD-like"/>
    <property type="match status" value="1"/>
</dbReference>
<evidence type="ECO:0000313" key="2">
    <source>
        <dbReference type="Proteomes" id="UP000745663"/>
    </source>
</evidence>
<dbReference type="InterPro" id="IPR024197">
    <property type="entry name" value="TPP-like"/>
</dbReference>
<dbReference type="InterPro" id="IPR036412">
    <property type="entry name" value="HAD-like_sf"/>
</dbReference>